<accession>A0A383C923</accession>
<dbReference type="GO" id="GO:0005886">
    <property type="term" value="C:plasma membrane"/>
    <property type="evidence" value="ECO:0007669"/>
    <property type="project" value="UniProtKB-SubCell"/>
</dbReference>
<dbReference type="CDD" id="cd06853">
    <property type="entry name" value="GT_WecA_like"/>
    <property type="match status" value="1"/>
</dbReference>
<dbReference type="InterPro" id="IPR000715">
    <property type="entry name" value="Glycosyl_transferase_4"/>
</dbReference>
<evidence type="ECO:0000256" key="4">
    <source>
        <dbReference type="ARBA" id="ARBA00022692"/>
    </source>
</evidence>
<feature type="transmembrane region" description="Helical" evidence="7">
    <location>
        <begin position="125"/>
        <end position="144"/>
    </location>
</feature>
<keyword evidence="3" id="KW-0808">Transferase</keyword>
<organism evidence="8">
    <name type="scientific">marine metagenome</name>
    <dbReference type="NCBI Taxonomy" id="408172"/>
    <lineage>
        <taxon>unclassified sequences</taxon>
        <taxon>metagenomes</taxon>
        <taxon>ecological metagenomes</taxon>
    </lineage>
</organism>
<evidence type="ECO:0000256" key="5">
    <source>
        <dbReference type="ARBA" id="ARBA00022989"/>
    </source>
</evidence>
<sequence length="242" mass="27078">LSIVALTFLSIICWWQGQLSLLLLIMILGGATLGFWSFNRPPASIFMGDSGSLFLGFTLAILSIWVMGATPAGQSMLPLLIMAIPILDTTFSVFRRLLKGIPFYSADNDHLHHRLIGKGFSPTQAMVLLIVVSVLFGGLALMAYRLSHLQGFAFLGGIILAYLLLYWLEYDVIRKPFISFLGQGDRKKHRALMLALGDQIDVFFAKDPDRESIIRSFHFWTEMAGVSRIELRHKDSVVWQSG</sequence>
<feature type="transmembrane region" description="Helical" evidence="7">
    <location>
        <begin position="150"/>
        <end position="168"/>
    </location>
</feature>
<keyword evidence="2" id="KW-1003">Cell membrane</keyword>
<evidence type="ECO:0000256" key="1">
    <source>
        <dbReference type="ARBA" id="ARBA00004651"/>
    </source>
</evidence>
<dbReference type="GO" id="GO:0071555">
    <property type="term" value="P:cell wall organization"/>
    <property type="evidence" value="ECO:0007669"/>
    <property type="project" value="TreeGrafter"/>
</dbReference>
<dbReference type="AlphaFoldDB" id="A0A383C923"/>
<comment type="subcellular location">
    <subcellularLocation>
        <location evidence="1">Cell membrane</location>
        <topology evidence="1">Multi-pass membrane protein</topology>
    </subcellularLocation>
</comment>
<evidence type="ECO:0000256" key="7">
    <source>
        <dbReference type="SAM" id="Phobius"/>
    </source>
</evidence>
<evidence type="ECO:0008006" key="9">
    <source>
        <dbReference type="Google" id="ProtNLM"/>
    </source>
</evidence>
<feature type="transmembrane region" description="Helical" evidence="7">
    <location>
        <begin position="50"/>
        <end position="70"/>
    </location>
</feature>
<dbReference type="GO" id="GO:0009103">
    <property type="term" value="P:lipopolysaccharide biosynthetic process"/>
    <property type="evidence" value="ECO:0007669"/>
    <property type="project" value="TreeGrafter"/>
</dbReference>
<evidence type="ECO:0000256" key="3">
    <source>
        <dbReference type="ARBA" id="ARBA00022679"/>
    </source>
</evidence>
<evidence type="ECO:0000313" key="8">
    <source>
        <dbReference type="EMBL" id="SVE28702.1"/>
    </source>
</evidence>
<keyword evidence="5 7" id="KW-1133">Transmembrane helix</keyword>
<dbReference type="GO" id="GO:0044038">
    <property type="term" value="P:cell wall macromolecule biosynthetic process"/>
    <property type="evidence" value="ECO:0007669"/>
    <property type="project" value="TreeGrafter"/>
</dbReference>
<feature type="transmembrane region" description="Helical" evidence="7">
    <location>
        <begin position="76"/>
        <end position="94"/>
    </location>
</feature>
<evidence type="ECO:0000256" key="6">
    <source>
        <dbReference type="ARBA" id="ARBA00023136"/>
    </source>
</evidence>
<keyword evidence="6 7" id="KW-0472">Membrane</keyword>
<name>A0A383C923_9ZZZZ</name>
<feature type="transmembrane region" description="Helical" evidence="7">
    <location>
        <begin position="20"/>
        <end position="38"/>
    </location>
</feature>
<dbReference type="EMBL" id="UINC01206869">
    <property type="protein sequence ID" value="SVE28702.1"/>
    <property type="molecule type" value="Genomic_DNA"/>
</dbReference>
<dbReference type="Pfam" id="PF00953">
    <property type="entry name" value="Glycos_transf_4"/>
    <property type="match status" value="1"/>
</dbReference>
<reference evidence="8" key="1">
    <citation type="submission" date="2018-05" db="EMBL/GenBank/DDBJ databases">
        <authorList>
            <person name="Lanie J.A."/>
            <person name="Ng W.-L."/>
            <person name="Kazmierczak K.M."/>
            <person name="Andrzejewski T.M."/>
            <person name="Davidsen T.M."/>
            <person name="Wayne K.J."/>
            <person name="Tettelin H."/>
            <person name="Glass J.I."/>
            <person name="Rusch D."/>
            <person name="Podicherti R."/>
            <person name="Tsui H.-C.T."/>
            <person name="Winkler M.E."/>
        </authorList>
    </citation>
    <scope>NUCLEOTIDE SEQUENCE</scope>
</reference>
<dbReference type="GO" id="GO:0016780">
    <property type="term" value="F:phosphotransferase activity, for other substituted phosphate groups"/>
    <property type="evidence" value="ECO:0007669"/>
    <property type="project" value="InterPro"/>
</dbReference>
<keyword evidence="4 7" id="KW-0812">Transmembrane</keyword>
<dbReference type="PANTHER" id="PTHR22926">
    <property type="entry name" value="PHOSPHO-N-ACETYLMURAMOYL-PENTAPEPTIDE-TRANSFERASE"/>
    <property type="match status" value="1"/>
</dbReference>
<evidence type="ECO:0000256" key="2">
    <source>
        <dbReference type="ARBA" id="ARBA00022475"/>
    </source>
</evidence>
<feature type="non-terminal residue" evidence="8">
    <location>
        <position position="1"/>
    </location>
</feature>
<protein>
    <recommendedName>
        <fullName evidence="9">Undecaprenyl/decaprenyl-phosphate alpha-N-acetylglucosaminyl 1-phosphate transferase</fullName>
    </recommendedName>
</protein>
<proteinExistence type="predicted"/>
<dbReference type="PANTHER" id="PTHR22926:SF3">
    <property type="entry name" value="UNDECAPRENYL-PHOSPHATE ALPHA-N-ACETYLGLUCOSAMINYL 1-PHOSPHATE TRANSFERASE"/>
    <property type="match status" value="1"/>
</dbReference>
<feature type="non-terminal residue" evidence="8">
    <location>
        <position position="242"/>
    </location>
</feature>
<gene>
    <name evidence="8" type="ORF">METZ01_LOCUS481556</name>
</gene>